<gene>
    <name evidence="2" type="ORF">LIER_20808</name>
</gene>
<evidence type="ECO:0000313" key="3">
    <source>
        <dbReference type="Proteomes" id="UP001454036"/>
    </source>
</evidence>
<dbReference type="PANTHER" id="PTHR33223:SF10">
    <property type="entry name" value="AMINOTRANSFERASE-LIKE PLANT MOBILE DOMAIN-CONTAINING PROTEIN"/>
    <property type="match status" value="1"/>
</dbReference>
<keyword evidence="3" id="KW-1185">Reference proteome</keyword>
<dbReference type="Pfam" id="PF03732">
    <property type="entry name" value="Retrotrans_gag"/>
    <property type="match status" value="1"/>
</dbReference>
<reference evidence="2 3" key="1">
    <citation type="submission" date="2024-01" db="EMBL/GenBank/DDBJ databases">
        <title>The complete chloroplast genome sequence of Lithospermum erythrorhizon: insights into the phylogenetic relationship among Boraginaceae species and the maternal lineages of purple gromwells.</title>
        <authorList>
            <person name="Okada T."/>
            <person name="Watanabe K."/>
        </authorList>
    </citation>
    <scope>NUCLEOTIDE SEQUENCE [LARGE SCALE GENOMIC DNA]</scope>
</reference>
<name>A0AAV3QR01_LITER</name>
<organism evidence="2 3">
    <name type="scientific">Lithospermum erythrorhizon</name>
    <name type="common">Purple gromwell</name>
    <name type="synonym">Lithospermum officinale var. erythrorhizon</name>
    <dbReference type="NCBI Taxonomy" id="34254"/>
    <lineage>
        <taxon>Eukaryota</taxon>
        <taxon>Viridiplantae</taxon>
        <taxon>Streptophyta</taxon>
        <taxon>Embryophyta</taxon>
        <taxon>Tracheophyta</taxon>
        <taxon>Spermatophyta</taxon>
        <taxon>Magnoliopsida</taxon>
        <taxon>eudicotyledons</taxon>
        <taxon>Gunneridae</taxon>
        <taxon>Pentapetalae</taxon>
        <taxon>asterids</taxon>
        <taxon>lamiids</taxon>
        <taxon>Boraginales</taxon>
        <taxon>Boraginaceae</taxon>
        <taxon>Boraginoideae</taxon>
        <taxon>Lithospermeae</taxon>
        <taxon>Lithospermum</taxon>
    </lineage>
</organism>
<dbReference type="AlphaFoldDB" id="A0AAV3QR01"/>
<accession>A0AAV3QR01</accession>
<protein>
    <recommendedName>
        <fullName evidence="1">Retrotransposon gag domain-containing protein</fullName>
    </recommendedName>
</protein>
<proteinExistence type="predicted"/>
<dbReference type="InterPro" id="IPR005162">
    <property type="entry name" value="Retrotrans_gag_dom"/>
</dbReference>
<dbReference type="PANTHER" id="PTHR33223">
    <property type="entry name" value="CCHC-TYPE DOMAIN-CONTAINING PROTEIN"/>
    <property type="match status" value="1"/>
</dbReference>
<dbReference type="EMBL" id="BAABME010005361">
    <property type="protein sequence ID" value="GAA0165392.1"/>
    <property type="molecule type" value="Genomic_DNA"/>
</dbReference>
<evidence type="ECO:0000259" key="1">
    <source>
        <dbReference type="Pfam" id="PF03732"/>
    </source>
</evidence>
<dbReference type="Proteomes" id="UP001454036">
    <property type="component" value="Unassembled WGS sequence"/>
</dbReference>
<sequence length="144" mass="16320">MDSTSSEKLSALDLMTSILRKSGNFFDNETCLLGVGVSLRGRLSFWASEDEVYARAFPSSLSGPSLKWFHKLPSNSIEFWQDAMDLFMDKLGASIVVDEDERALMQLKQKPRELLRSYATHFEKVVTNNPTMDEKVAMISFFHG</sequence>
<evidence type="ECO:0000313" key="2">
    <source>
        <dbReference type="EMBL" id="GAA0165392.1"/>
    </source>
</evidence>
<feature type="domain" description="Retrotransposon gag" evidence="1">
    <location>
        <begin position="56"/>
        <end position="144"/>
    </location>
</feature>
<comment type="caution">
    <text evidence="2">The sequence shown here is derived from an EMBL/GenBank/DDBJ whole genome shotgun (WGS) entry which is preliminary data.</text>
</comment>